<sequence length="564" mass="61370">MESKPEPTTPSASSNIEISSGVGFSPEEPKKRVFSSHAESVATSPINNESDAKRRKTELAANNDGVFDESKQGQTHQSPQTQQAPQPKLPHQVTVVNAETLLNTDNRSLGHVLYRQPYGRSPSSNDPADLDLFLLPEFSSESLYKLIEVRVSANHLSFSDNLGVQARAIWGTDIYTDDSDIVAVIIHSGHYRPVDSPSFLHHLSSFSKSAETSEVSSMIQTEPKFANQIIPKPHPSIPNRPLNDVIVTLRVLPRLTKYTGTTCTTMPENSGTSEHLSLKNGFTSRGWGGSHQGESIRVERVIEVAPQSIAIKSAAAFSRSGRKNGAIEWCAIGMQERMLGDSASGQLGIVVVAGAVDGSDGIKRMGSISSIGGTTLAGSNGASLTRRKSIVLSATPVARRGVVGVSVARKEICEAVRVLFSGVDGRPCFKYSPQVLNEWPKYLQDSVVDMNIMKSAISKFDVPPNVSLGFSGIELKRMEGWAFWRVRLAVPGTLLYLEDDCGNRYQVARNLGSLTNAPDTYKISGIHNIAPTIVGLSDIEWRSGGMYIKAMQQLIETDRFFYAH</sequence>
<dbReference type="Gene3D" id="2.170.130.20">
    <property type="entry name" value="LCCL-like domain"/>
    <property type="match status" value="1"/>
</dbReference>
<feature type="compositionally biased region" description="Polar residues" evidence="1">
    <location>
        <begin position="37"/>
        <end position="49"/>
    </location>
</feature>
<keyword evidence="3" id="KW-1185">Reference proteome</keyword>
<protein>
    <submittedName>
        <fullName evidence="2">Uncharacterized protein</fullName>
    </submittedName>
</protein>
<accession>A0AAD5T4Y9</accession>
<comment type="caution">
    <text evidence="2">The sequence shown here is derived from an EMBL/GenBank/DDBJ whole genome shotgun (WGS) entry which is preliminary data.</text>
</comment>
<dbReference type="AlphaFoldDB" id="A0AAD5T4Y9"/>
<dbReference type="InterPro" id="IPR013951">
    <property type="entry name" value="Rxt3"/>
</dbReference>
<proteinExistence type="predicted"/>
<feature type="compositionally biased region" description="Polar residues" evidence="1">
    <location>
        <begin position="9"/>
        <end position="18"/>
    </location>
</feature>
<feature type="region of interest" description="Disordered" evidence="1">
    <location>
        <begin position="1"/>
        <end position="89"/>
    </location>
</feature>
<feature type="compositionally biased region" description="Low complexity" evidence="1">
    <location>
        <begin position="72"/>
        <end position="86"/>
    </location>
</feature>
<dbReference type="Pfam" id="PF08642">
    <property type="entry name" value="Rxt3"/>
    <property type="match status" value="1"/>
</dbReference>
<evidence type="ECO:0000256" key="1">
    <source>
        <dbReference type="SAM" id="MobiDB-lite"/>
    </source>
</evidence>
<dbReference type="Proteomes" id="UP001211907">
    <property type="component" value="Unassembled WGS sequence"/>
</dbReference>
<reference evidence="2" key="1">
    <citation type="submission" date="2020-05" db="EMBL/GenBank/DDBJ databases">
        <title>Phylogenomic resolution of chytrid fungi.</title>
        <authorList>
            <person name="Stajich J.E."/>
            <person name="Amses K."/>
            <person name="Simmons R."/>
            <person name="Seto K."/>
            <person name="Myers J."/>
            <person name="Bonds A."/>
            <person name="Quandt C.A."/>
            <person name="Barry K."/>
            <person name="Liu P."/>
            <person name="Grigoriev I."/>
            <person name="Longcore J.E."/>
            <person name="James T.Y."/>
        </authorList>
    </citation>
    <scope>NUCLEOTIDE SEQUENCE</scope>
    <source>
        <strain evidence="2">JEL0513</strain>
    </source>
</reference>
<evidence type="ECO:0000313" key="3">
    <source>
        <dbReference type="Proteomes" id="UP001211907"/>
    </source>
</evidence>
<evidence type="ECO:0000313" key="2">
    <source>
        <dbReference type="EMBL" id="KAJ3130854.1"/>
    </source>
</evidence>
<name>A0AAD5T4Y9_9FUNG</name>
<gene>
    <name evidence="2" type="ORF">HK100_007334</name>
</gene>
<organism evidence="2 3">
    <name type="scientific">Physocladia obscura</name>
    <dbReference type="NCBI Taxonomy" id="109957"/>
    <lineage>
        <taxon>Eukaryota</taxon>
        <taxon>Fungi</taxon>
        <taxon>Fungi incertae sedis</taxon>
        <taxon>Chytridiomycota</taxon>
        <taxon>Chytridiomycota incertae sedis</taxon>
        <taxon>Chytridiomycetes</taxon>
        <taxon>Chytridiales</taxon>
        <taxon>Chytriomycetaceae</taxon>
        <taxon>Physocladia</taxon>
    </lineage>
</organism>
<dbReference type="InterPro" id="IPR036609">
    <property type="entry name" value="LCCL_sf"/>
</dbReference>
<dbReference type="EMBL" id="JADGJH010000345">
    <property type="protein sequence ID" value="KAJ3130854.1"/>
    <property type="molecule type" value="Genomic_DNA"/>
</dbReference>